<name>A0A8B8U1E5_CAMFR</name>
<proteinExistence type="predicted"/>
<evidence type="ECO:0000313" key="3">
    <source>
        <dbReference type="RefSeq" id="XP_032348404.1"/>
    </source>
</evidence>
<evidence type="ECO:0000313" key="2">
    <source>
        <dbReference type="Proteomes" id="UP000694856"/>
    </source>
</evidence>
<organism evidence="2 3">
    <name type="scientific">Camelus ferus</name>
    <name type="common">Wild bactrian camel</name>
    <name type="synonym">Camelus bactrianus ferus</name>
    <dbReference type="NCBI Taxonomy" id="419612"/>
    <lineage>
        <taxon>Eukaryota</taxon>
        <taxon>Metazoa</taxon>
        <taxon>Chordata</taxon>
        <taxon>Craniata</taxon>
        <taxon>Vertebrata</taxon>
        <taxon>Euteleostomi</taxon>
        <taxon>Mammalia</taxon>
        <taxon>Eutheria</taxon>
        <taxon>Laurasiatheria</taxon>
        <taxon>Artiodactyla</taxon>
        <taxon>Tylopoda</taxon>
        <taxon>Camelidae</taxon>
        <taxon>Camelus</taxon>
    </lineage>
</organism>
<dbReference type="Proteomes" id="UP000694856">
    <property type="component" value="Chromosome 12"/>
</dbReference>
<evidence type="ECO:0000256" key="1">
    <source>
        <dbReference type="SAM" id="MobiDB-lite"/>
    </source>
</evidence>
<accession>A0A8B8U1E5</accession>
<dbReference type="AlphaFoldDB" id="A0A8B8U1E5"/>
<reference evidence="3" key="1">
    <citation type="submission" date="2025-08" db="UniProtKB">
        <authorList>
            <consortium name="RefSeq"/>
        </authorList>
    </citation>
    <scope>IDENTIFICATION</scope>
    <source>
        <tissue evidence="3">Ear skin</tissue>
    </source>
</reference>
<dbReference type="RefSeq" id="XP_032348404.1">
    <property type="nucleotide sequence ID" value="XM_032492513.1"/>
</dbReference>
<gene>
    <name evidence="3" type="primary">LOC116667560</name>
</gene>
<sequence length="178" mass="18721">MTCLCWTPCLSEVPSMQSSPTAPPAASRLLLRLSTGTLFPSFGSPSNLLPLHRVVPGPHGPATPAVLGAGPAPVSRRWAPVSGGGREPRVPRAPGQPSPRSFTARARPRGEAAASRAPRAPCTFCVTHVCHRSRPSWACGRQTLPLEAPLETGRLTSSRHLCPSLPAAYASSDMHPKS</sequence>
<dbReference type="GeneID" id="116667560"/>
<dbReference type="KEGG" id="cfr:116667560"/>
<keyword evidence="2" id="KW-1185">Reference proteome</keyword>
<protein>
    <submittedName>
        <fullName evidence="3">Uncharacterized protein LOC116667560 isoform X1</fullName>
    </submittedName>
</protein>
<feature type="region of interest" description="Disordered" evidence="1">
    <location>
        <begin position="62"/>
        <end position="114"/>
    </location>
</feature>